<organism evidence="1">
    <name type="scientific">Anguilla anguilla</name>
    <name type="common">European freshwater eel</name>
    <name type="synonym">Muraena anguilla</name>
    <dbReference type="NCBI Taxonomy" id="7936"/>
    <lineage>
        <taxon>Eukaryota</taxon>
        <taxon>Metazoa</taxon>
        <taxon>Chordata</taxon>
        <taxon>Craniata</taxon>
        <taxon>Vertebrata</taxon>
        <taxon>Euteleostomi</taxon>
        <taxon>Actinopterygii</taxon>
        <taxon>Neopterygii</taxon>
        <taxon>Teleostei</taxon>
        <taxon>Anguilliformes</taxon>
        <taxon>Anguillidae</taxon>
        <taxon>Anguilla</taxon>
    </lineage>
</organism>
<proteinExistence type="predicted"/>
<protein>
    <submittedName>
        <fullName evidence="1">Uncharacterized protein</fullName>
    </submittedName>
</protein>
<accession>A0A0E9VQ91</accession>
<reference evidence="1" key="1">
    <citation type="submission" date="2014-11" db="EMBL/GenBank/DDBJ databases">
        <authorList>
            <person name="Amaro Gonzalez C."/>
        </authorList>
    </citation>
    <scope>NUCLEOTIDE SEQUENCE</scope>
</reference>
<reference evidence="1" key="2">
    <citation type="journal article" date="2015" name="Fish Shellfish Immunol.">
        <title>Early steps in the European eel (Anguilla anguilla)-Vibrio vulnificus interaction in the gills: Role of the RtxA13 toxin.</title>
        <authorList>
            <person name="Callol A."/>
            <person name="Pajuelo D."/>
            <person name="Ebbesson L."/>
            <person name="Teles M."/>
            <person name="MacKenzie S."/>
            <person name="Amaro C."/>
        </authorList>
    </citation>
    <scope>NUCLEOTIDE SEQUENCE</scope>
</reference>
<sequence length="13" mass="1532">MLFYYISLIAKIG</sequence>
<evidence type="ECO:0000313" key="1">
    <source>
        <dbReference type="EMBL" id="JAH79403.1"/>
    </source>
</evidence>
<name>A0A0E9VQ91_ANGAN</name>
<dbReference type="EMBL" id="GBXM01029174">
    <property type="protein sequence ID" value="JAH79403.1"/>
    <property type="molecule type" value="Transcribed_RNA"/>
</dbReference>